<comment type="caution">
    <text evidence="1">The sequence shown here is derived from an EMBL/GenBank/DDBJ whole genome shotgun (WGS) entry which is preliminary data.</text>
</comment>
<accession>A0A9D4LKH7</accession>
<dbReference type="EMBL" id="JAIWYP010000003">
    <property type="protein sequence ID" value="KAH3859374.1"/>
    <property type="molecule type" value="Genomic_DNA"/>
</dbReference>
<keyword evidence="2" id="KW-1185">Reference proteome</keyword>
<reference evidence="1" key="2">
    <citation type="submission" date="2020-11" db="EMBL/GenBank/DDBJ databases">
        <authorList>
            <person name="McCartney M.A."/>
            <person name="Auch B."/>
            <person name="Kono T."/>
            <person name="Mallez S."/>
            <person name="Becker A."/>
            <person name="Gohl D.M."/>
            <person name="Silverstein K.A.T."/>
            <person name="Koren S."/>
            <person name="Bechman K.B."/>
            <person name="Herman A."/>
            <person name="Abrahante J.E."/>
            <person name="Garbe J."/>
        </authorList>
    </citation>
    <scope>NUCLEOTIDE SEQUENCE</scope>
    <source>
        <strain evidence="1">Duluth1</strain>
        <tissue evidence="1">Whole animal</tissue>
    </source>
</reference>
<gene>
    <name evidence="1" type="ORF">DPMN_102094</name>
</gene>
<protein>
    <submittedName>
        <fullName evidence="1">Uncharacterized protein</fullName>
    </submittedName>
</protein>
<organism evidence="1 2">
    <name type="scientific">Dreissena polymorpha</name>
    <name type="common">Zebra mussel</name>
    <name type="synonym">Mytilus polymorpha</name>
    <dbReference type="NCBI Taxonomy" id="45954"/>
    <lineage>
        <taxon>Eukaryota</taxon>
        <taxon>Metazoa</taxon>
        <taxon>Spiralia</taxon>
        <taxon>Lophotrochozoa</taxon>
        <taxon>Mollusca</taxon>
        <taxon>Bivalvia</taxon>
        <taxon>Autobranchia</taxon>
        <taxon>Heteroconchia</taxon>
        <taxon>Euheterodonta</taxon>
        <taxon>Imparidentia</taxon>
        <taxon>Neoheterodontei</taxon>
        <taxon>Myida</taxon>
        <taxon>Dreissenoidea</taxon>
        <taxon>Dreissenidae</taxon>
        <taxon>Dreissena</taxon>
    </lineage>
</organism>
<evidence type="ECO:0000313" key="1">
    <source>
        <dbReference type="EMBL" id="KAH3859374.1"/>
    </source>
</evidence>
<sequence>MRGCRGVAVGVCGWGEDDPEYPDKIRLPCIGITNQAHKRREQGLNLVHLLLQDNVEDAHIPHATTPKLNTFKSNME</sequence>
<proteinExistence type="predicted"/>
<dbReference type="Proteomes" id="UP000828390">
    <property type="component" value="Unassembled WGS sequence"/>
</dbReference>
<dbReference type="AlphaFoldDB" id="A0A9D4LKH7"/>
<name>A0A9D4LKH7_DREPO</name>
<evidence type="ECO:0000313" key="2">
    <source>
        <dbReference type="Proteomes" id="UP000828390"/>
    </source>
</evidence>
<reference evidence="1" key="1">
    <citation type="journal article" date="2019" name="bioRxiv">
        <title>The Genome of the Zebra Mussel, Dreissena polymorpha: A Resource for Invasive Species Research.</title>
        <authorList>
            <person name="McCartney M.A."/>
            <person name="Auch B."/>
            <person name="Kono T."/>
            <person name="Mallez S."/>
            <person name="Zhang Y."/>
            <person name="Obille A."/>
            <person name="Becker A."/>
            <person name="Abrahante J.E."/>
            <person name="Garbe J."/>
            <person name="Badalamenti J.P."/>
            <person name="Herman A."/>
            <person name="Mangelson H."/>
            <person name="Liachko I."/>
            <person name="Sullivan S."/>
            <person name="Sone E.D."/>
            <person name="Koren S."/>
            <person name="Silverstein K.A.T."/>
            <person name="Beckman K.B."/>
            <person name="Gohl D.M."/>
        </authorList>
    </citation>
    <scope>NUCLEOTIDE SEQUENCE</scope>
    <source>
        <strain evidence="1">Duluth1</strain>
        <tissue evidence="1">Whole animal</tissue>
    </source>
</reference>